<name>A0ABR2K426_9EUKA</name>
<comment type="caution">
    <text evidence="1">The sequence shown here is derived from an EMBL/GenBank/DDBJ whole genome shotgun (WGS) entry which is preliminary data.</text>
</comment>
<dbReference type="InterPro" id="IPR039694">
    <property type="entry name" value="WDR11"/>
</dbReference>
<sequence length="989" mass="112278">MLPVSVQQLLTHADPKKRSGIDVTPTGVIAVFCGSVLSVYSDTGKSFEQWFGAIPFGCSITSIAWCKETNSNGECSYILFASSELGDCFIMNMPARNKFCSFNIQKFVEPQNITPISSFTNSNDSYVTCSAWYPSSRSKIYVCTSTGVVLLFSIDFQNANVIWSYKPGFVPSIIRVSPFNDNLIIVANENCQFQVIEVDLNGETPLKTPSRFIVDKMSLQDIQFFQFYDDIIVFVMSYSIYIYFISKECFVPFLSTGSTQENIVSAFFPDATKENNVILVYQSHCLYIQNDQLDFDKAKSQFVRYLEPIKQTTELILTHATYRNKLYVYGADNTLQLFEFKNNKVWATRVSRSINNNPTDFDVLNGSLALGTKEGVICITPPDSNSCSLTKFIYLALQNVLNPRIRQEISIHKIRWLSKTAFIVSAMCEGHPKVFFIDYSRMKVKSLLKKTIETTTTEPASILVSKNKQFFATLLQNRIIIFFEYINDNGNLDMSSSSLSSSFGMLEDSSSSTFDRESRLSFHGQISYMNIENDDQFRNLKTIFIDDGSIGSFSAEHDHEFWIISHTNKGEKLRIDLKSHEIVYQSRLTSFGEKYGKPQICTVIGDYFVVGMHNGNVVLFNWYGSPPVTIQMPQKTPISVIPSLDQTKCFFIDTNNLVSYFDMRKKTFGTNNLKVTHIVPLEERKLLCKLIDREALTIISCDDLAAVSPATSIVLDTDTYLTMPTDKRKIILIKSLTSESDDSKDFHSKLMNWINTALDLNFSFISDLLRPLDETSYCGDTFGANMSVERIKYSLNVLFTALDMTKKEDVRIMKARIAMLLNLSSDAFELLISEPPDSPTFTLNALKASFLNMEKFPEKLDQSIEELIIGEKYYDAIDMMLITKKYKETCELLLTLKQIYFSAVIAKMKIYNVDQKDQYQDIIRIIVGLLVHNKKIKSAACLLISCHMFKEASNILHDGGYMFPSAVVNAMKEDENGNVYFDSSKLVMN</sequence>
<dbReference type="InterPro" id="IPR015943">
    <property type="entry name" value="WD40/YVTN_repeat-like_dom_sf"/>
</dbReference>
<proteinExistence type="predicted"/>
<accession>A0ABR2K426</accession>
<evidence type="ECO:0008006" key="3">
    <source>
        <dbReference type="Google" id="ProtNLM"/>
    </source>
</evidence>
<gene>
    <name evidence="1" type="ORF">M9Y10_041334</name>
</gene>
<protein>
    <recommendedName>
        <fullName evidence="3">Ribosome control protein 1 domain-containing protein</fullName>
    </recommendedName>
</protein>
<evidence type="ECO:0000313" key="1">
    <source>
        <dbReference type="EMBL" id="KAK8885877.1"/>
    </source>
</evidence>
<keyword evidence="2" id="KW-1185">Reference proteome</keyword>
<dbReference type="PANTHER" id="PTHR14593">
    <property type="entry name" value="WD REPEAT-CONTAINING PROTEIN 11"/>
    <property type="match status" value="1"/>
</dbReference>
<dbReference type="SUPFAM" id="SSF117289">
    <property type="entry name" value="Nucleoporin domain"/>
    <property type="match status" value="1"/>
</dbReference>
<dbReference type="EMBL" id="JAPFFF010000007">
    <property type="protein sequence ID" value="KAK8885877.1"/>
    <property type="molecule type" value="Genomic_DNA"/>
</dbReference>
<organism evidence="1 2">
    <name type="scientific">Tritrichomonas musculus</name>
    <dbReference type="NCBI Taxonomy" id="1915356"/>
    <lineage>
        <taxon>Eukaryota</taxon>
        <taxon>Metamonada</taxon>
        <taxon>Parabasalia</taxon>
        <taxon>Tritrichomonadida</taxon>
        <taxon>Tritrichomonadidae</taxon>
        <taxon>Tritrichomonas</taxon>
    </lineage>
</organism>
<reference evidence="1 2" key="1">
    <citation type="submission" date="2024-04" db="EMBL/GenBank/DDBJ databases">
        <title>Tritrichomonas musculus Genome.</title>
        <authorList>
            <person name="Alves-Ferreira E."/>
            <person name="Grigg M."/>
            <person name="Lorenzi H."/>
            <person name="Galac M."/>
        </authorList>
    </citation>
    <scope>NUCLEOTIDE SEQUENCE [LARGE SCALE GENOMIC DNA]</scope>
    <source>
        <strain evidence="1 2">EAF2021</strain>
    </source>
</reference>
<dbReference type="InterPro" id="IPR011044">
    <property type="entry name" value="Quino_amine_DH_bsu"/>
</dbReference>
<dbReference type="PANTHER" id="PTHR14593:SF5">
    <property type="entry name" value="WD REPEAT-CONTAINING PROTEIN 11"/>
    <property type="match status" value="1"/>
</dbReference>
<dbReference type="Proteomes" id="UP001470230">
    <property type="component" value="Unassembled WGS sequence"/>
</dbReference>
<dbReference type="SUPFAM" id="SSF50969">
    <property type="entry name" value="YVTN repeat-like/Quinoprotein amine dehydrogenase"/>
    <property type="match status" value="1"/>
</dbReference>
<dbReference type="Gene3D" id="2.130.10.10">
    <property type="entry name" value="YVTN repeat-like/Quinoprotein amine dehydrogenase"/>
    <property type="match status" value="1"/>
</dbReference>
<evidence type="ECO:0000313" key="2">
    <source>
        <dbReference type="Proteomes" id="UP001470230"/>
    </source>
</evidence>